<dbReference type="SUPFAM" id="SSF160631">
    <property type="entry name" value="SMI1/KNR4-like"/>
    <property type="match status" value="1"/>
</dbReference>
<comment type="caution">
    <text evidence="1">The sequence shown here is derived from an EMBL/GenBank/DDBJ whole genome shotgun (WGS) entry which is preliminary data.</text>
</comment>
<accession>A0A1G1SRB1</accession>
<dbReference type="RefSeq" id="WP_070747469.1">
    <property type="nucleotide sequence ID" value="NZ_MDZA01000452.1"/>
</dbReference>
<keyword evidence="2" id="KW-1185">Reference proteome</keyword>
<evidence type="ECO:0008006" key="3">
    <source>
        <dbReference type="Google" id="ProtNLM"/>
    </source>
</evidence>
<dbReference type="EMBL" id="MDZA01000452">
    <property type="protein sequence ID" value="OGX81171.1"/>
    <property type="molecule type" value="Genomic_DNA"/>
</dbReference>
<protein>
    <recommendedName>
        <fullName evidence="3">Knr4/Smi1-like domain-containing protein</fullName>
    </recommendedName>
</protein>
<proteinExistence type="predicted"/>
<name>A0A1G1SRB1_9BACT</name>
<dbReference type="OrthoDB" id="9795554at2"/>
<dbReference type="AlphaFoldDB" id="A0A1G1SRB1"/>
<dbReference type="Proteomes" id="UP000177506">
    <property type="component" value="Unassembled WGS sequence"/>
</dbReference>
<gene>
    <name evidence="1" type="ORF">BEN49_15780</name>
</gene>
<evidence type="ECO:0000313" key="2">
    <source>
        <dbReference type="Proteomes" id="UP000177506"/>
    </source>
</evidence>
<dbReference type="Gene3D" id="3.40.1580.10">
    <property type="entry name" value="SMI1/KNR4-like"/>
    <property type="match status" value="1"/>
</dbReference>
<organism evidence="1 2">
    <name type="scientific">Hymenobacter coccineus</name>
    <dbReference type="NCBI Taxonomy" id="1908235"/>
    <lineage>
        <taxon>Bacteria</taxon>
        <taxon>Pseudomonadati</taxon>
        <taxon>Bacteroidota</taxon>
        <taxon>Cytophagia</taxon>
        <taxon>Cytophagales</taxon>
        <taxon>Hymenobacteraceae</taxon>
        <taxon>Hymenobacter</taxon>
    </lineage>
</organism>
<evidence type="ECO:0000313" key="1">
    <source>
        <dbReference type="EMBL" id="OGX81171.1"/>
    </source>
</evidence>
<reference evidence="1 2" key="1">
    <citation type="submission" date="2016-08" db="EMBL/GenBank/DDBJ databases">
        <title>Hymenobacter coccineus sp. nov., Hymenobacter lapidarius sp. nov. and Hymenobacter glacialis sp. nov., isolated from Antarctic soil.</title>
        <authorList>
            <person name="Sedlacek I."/>
            <person name="Kralova S."/>
            <person name="Kyrova K."/>
            <person name="Maslanova I."/>
            <person name="Stankova E."/>
            <person name="Vrbovska V."/>
            <person name="Nemec M."/>
            <person name="Bartak M."/>
            <person name="Svec P."/>
            <person name="Busse H.-J."/>
            <person name="Pantucek R."/>
        </authorList>
    </citation>
    <scope>NUCLEOTIDE SEQUENCE [LARGE SCALE GENOMIC DNA]</scope>
    <source>
        <strain evidence="1 2">CCM 8649</strain>
    </source>
</reference>
<dbReference type="InterPro" id="IPR037883">
    <property type="entry name" value="Knr4/Smi1-like_sf"/>
</dbReference>
<sequence>MGEPVDPQNPEFIVAFLNAIDFELPNNYLIELPTHADQVFDFEEGKYLELWALVDLIKINHDYNADENYPGFFLIGTDDGGEACAIEKKTGSLYIIPFIGSLPEDAIFVGNSFQELMEYLNQPW</sequence>